<evidence type="ECO:0000313" key="4">
    <source>
        <dbReference type="Proteomes" id="UP000201961"/>
    </source>
</evidence>
<name>A0A1L3KN84_9VIRU</name>
<keyword evidence="4" id="KW-1185">Reference proteome</keyword>
<evidence type="ECO:0000256" key="2">
    <source>
        <dbReference type="SAM" id="MobiDB-lite"/>
    </source>
</evidence>
<feature type="region of interest" description="Disordered" evidence="2">
    <location>
        <begin position="1"/>
        <end position="60"/>
    </location>
</feature>
<organism evidence="3">
    <name type="scientific">Hubei myriapoda virus 8</name>
    <dbReference type="NCBI Taxonomy" id="1922937"/>
    <lineage>
        <taxon>Viruses</taxon>
        <taxon>Riboviria</taxon>
        <taxon>Orthornavirae</taxon>
        <taxon>Negarnaviricota</taxon>
        <taxon>Haploviricotina</taxon>
        <taxon>Monjiviricetes</taxon>
        <taxon>Jingchuvirales</taxon>
        <taxon>Myriaviridae</taxon>
        <taxon>Myriavirus</taxon>
        <taxon>Myriavirus myriapedis</taxon>
    </lineage>
</organism>
<evidence type="ECO:0000256" key="1">
    <source>
        <dbReference type="SAM" id="Coils"/>
    </source>
</evidence>
<dbReference type="RefSeq" id="YP_009330112.1">
    <property type="nucleotide sequence ID" value="NC_032245.1"/>
</dbReference>
<dbReference type="Proteomes" id="UP000201961">
    <property type="component" value="Segment"/>
</dbReference>
<reference evidence="3" key="1">
    <citation type="journal article" date="2016" name="Nature">
        <title>Redefining the invertebrate RNA virosphere.</title>
        <authorList>
            <person name="Shi M."/>
            <person name="Lin X.D."/>
            <person name="Tian J.H."/>
            <person name="Chen L.J."/>
            <person name="Chen X."/>
            <person name="Li C.X."/>
            <person name="Qin X.C."/>
            <person name="Li J."/>
            <person name="Cao J.P."/>
            <person name="Eden J.S."/>
            <person name="Buchmann J."/>
            <person name="Wang W."/>
            <person name="Xu J."/>
            <person name="Holmes E.C."/>
            <person name="Zhang Y.Z."/>
        </authorList>
    </citation>
    <scope>NUCLEOTIDE SEQUENCE [LARGE SCALE GENOMIC DNA]</scope>
    <source>
        <strain evidence="3">WGML66308</strain>
    </source>
</reference>
<dbReference type="KEGG" id="vg:30684974"/>
<proteinExistence type="predicted"/>
<keyword evidence="1" id="KW-0175">Coiled coil</keyword>
<sequence>MTSFNATGLPTIRPGRSASVPPSTEGAHDIQKPAMFSTMPTAGTLLKPTPPYMHPDRPLTKGDFDIAMKRLEAQIADLTQNVHQSIRLHQQAQGFGTSYAPPTAPSLYPDMTEQLHQGLDRYL</sequence>
<accession>A0A1L3KN84</accession>
<dbReference type="EMBL" id="KX884444">
    <property type="protein sequence ID" value="APG78799.1"/>
    <property type="molecule type" value="Genomic_RNA"/>
</dbReference>
<protein>
    <submittedName>
        <fullName evidence="3">Uncharacterized protein</fullName>
    </submittedName>
</protein>
<evidence type="ECO:0000313" key="3">
    <source>
        <dbReference type="EMBL" id="APG78799.1"/>
    </source>
</evidence>
<feature type="coiled-coil region" evidence="1">
    <location>
        <begin position="61"/>
        <end position="88"/>
    </location>
</feature>
<dbReference type="GeneID" id="30684974"/>